<protein>
    <recommendedName>
        <fullName evidence="4">COP1-interacting protein 7</fullName>
    </recommendedName>
</protein>
<name>A0A9Q1Q9M8_9CARY</name>
<dbReference type="PANTHER" id="PTHR31008:SF2">
    <property type="entry name" value="COP1-INTERACTING PROTEIN-LIKE PROTEIN"/>
    <property type="match status" value="1"/>
</dbReference>
<feature type="region of interest" description="Disordered" evidence="1">
    <location>
        <begin position="1015"/>
        <end position="1047"/>
    </location>
</feature>
<feature type="compositionally biased region" description="Basic and acidic residues" evidence="1">
    <location>
        <begin position="462"/>
        <end position="472"/>
    </location>
</feature>
<accession>A0A9Q1Q9M8</accession>
<gene>
    <name evidence="2" type="ORF">Cgig2_020446</name>
</gene>
<keyword evidence="3" id="KW-1185">Reference proteome</keyword>
<dbReference type="PANTHER" id="PTHR31008">
    <property type="entry name" value="COP1-INTERACTING PROTEIN-RELATED"/>
    <property type="match status" value="1"/>
</dbReference>
<feature type="compositionally biased region" description="Basic residues" evidence="1">
    <location>
        <begin position="415"/>
        <end position="425"/>
    </location>
</feature>
<feature type="compositionally biased region" description="Polar residues" evidence="1">
    <location>
        <begin position="966"/>
        <end position="978"/>
    </location>
</feature>
<evidence type="ECO:0008006" key="4">
    <source>
        <dbReference type="Google" id="ProtNLM"/>
    </source>
</evidence>
<feature type="region of interest" description="Disordered" evidence="1">
    <location>
        <begin position="848"/>
        <end position="945"/>
    </location>
</feature>
<feature type="compositionally biased region" description="Low complexity" evidence="1">
    <location>
        <begin position="900"/>
        <end position="913"/>
    </location>
</feature>
<feature type="region of interest" description="Disordered" evidence="1">
    <location>
        <begin position="961"/>
        <end position="1003"/>
    </location>
</feature>
<feature type="compositionally biased region" description="Acidic residues" evidence="1">
    <location>
        <begin position="449"/>
        <end position="461"/>
    </location>
</feature>
<proteinExistence type="predicted"/>
<evidence type="ECO:0000313" key="2">
    <source>
        <dbReference type="EMBL" id="KAJ8433366.1"/>
    </source>
</evidence>
<feature type="compositionally biased region" description="Basic and acidic residues" evidence="1">
    <location>
        <begin position="1256"/>
        <end position="1271"/>
    </location>
</feature>
<sequence>MKSSTRLDSIVFQLTPTRTRCDLVITANGKSEKIASGLLNPFLAHLRAAEEQIGKGGYSIVLEPKHGSDSTWFTKGTVERFVRFVSTPEILERVYTIESEIVQIEKAISIQNIGDTAAHFVEDLPAKAEENIEGSKVATNGNEKAIVLYQPFTHQPEEDRSTMQEKNSKVQLVQVLETRKTVLQKEQGMAFARAVAAGFAIDNIAALHSFAESFGASRMMDACNRFVDLWKAKHESGQWVDVEATEAMSCRSDLPSTNASGIMLLGSNEKGLWPQGEAISEKNGILFATGADGRPQAYNQEQPSSKAQIPGQFPHPMFPSWQMHSQGSGFPVFQPYPMPGMPYYQNYPGNSPLFHPPYPPLDDSMLHSGQRTRQRRHSMDSRDLSAEIETQEIDASGRKRQDDVDTDEEDSVRQGSRKRGGKSSRKQSGTVVIRNVNYIASAKQGFSDSDPESCSDSGTDDEDRKVKADEMRKLKKKGTSAEAGDDGHWQAFQNFLLKDADDSNNSARSDVFAMEGKVQGRKRQALIADASSMLGRRTMGGNQDADFSERHDLEGDMTCLRKPIAEQMLDCGKEAQSADGKTDRQFIDIEGQRCAYRRSADANIDSMINRQEKLTDLWDSSLDPFITNGFRVSSNKNNRGPALDMADESLVILHKSRSLDQVGGDGRTSMDMDYEVPSALQGAENHTVGHRSRSNCEPDDLNLMPDRVEHGSSGYDPALDYEIQAQVNNASKMGGKKKEVKTDAKGPKKVVKEQKLKADKRIIAGTRREKPSKLSPSEDARARAERLRAFKADLQKLKKEKCWQLRLYRSPGQLGEPLSSALSKLDLSLEEEQVKRLEALRLERQKRIAARSGANPPQSPLPSQQARKQLPKLSPVSQKGSKFSDTEPGSSSPLQRSTLKTISKVSSDSSKASPRLNDGSHASGNRLTRSASSLSVRKEENNVITPESKATIARIRRLSEPKGTVHQMSSGKIQSAQAVSRRRVSVGPGTKRMPTTANLDKTKSGTPLELKLKASKVSPGSTQKKSTKEIAQKPNGKMISGAHPGGSLSRANVNISSPIEGDDNTVVEKTVVILECEKPSIPLVHASKDKASVQIIQSDPYNPGGKSEDDIAIPHPASPIIVKEVDQESFEGHANAKSNTHWNERGATYVEEESPNTTHIGATEGPYQAPYARISSVEDPCMSKSEYGKAPPRSSETGTAYVETTTVYVSDVQNAELVKISEVASAKHQGKEPSKGFRRLLKFGKKSSAASESNVESDKVSLDGSGAEKDASNGPSNDVFILKNLLTREEGSPGGTTPKKSSRSFSLLSPFRSKTSEKKLTS</sequence>
<evidence type="ECO:0000313" key="3">
    <source>
        <dbReference type="Proteomes" id="UP001153076"/>
    </source>
</evidence>
<feature type="region of interest" description="Disordered" evidence="1">
    <location>
        <begin position="354"/>
        <end position="485"/>
    </location>
</feature>
<dbReference type="Proteomes" id="UP001153076">
    <property type="component" value="Unassembled WGS sequence"/>
</dbReference>
<evidence type="ECO:0000256" key="1">
    <source>
        <dbReference type="SAM" id="MobiDB-lite"/>
    </source>
</evidence>
<feature type="region of interest" description="Disordered" evidence="1">
    <location>
        <begin position="1245"/>
        <end position="1322"/>
    </location>
</feature>
<dbReference type="OrthoDB" id="1928292at2759"/>
<organism evidence="2 3">
    <name type="scientific">Carnegiea gigantea</name>
    <dbReference type="NCBI Taxonomy" id="171969"/>
    <lineage>
        <taxon>Eukaryota</taxon>
        <taxon>Viridiplantae</taxon>
        <taxon>Streptophyta</taxon>
        <taxon>Embryophyta</taxon>
        <taxon>Tracheophyta</taxon>
        <taxon>Spermatophyta</taxon>
        <taxon>Magnoliopsida</taxon>
        <taxon>eudicotyledons</taxon>
        <taxon>Gunneridae</taxon>
        <taxon>Pentapetalae</taxon>
        <taxon>Caryophyllales</taxon>
        <taxon>Cactineae</taxon>
        <taxon>Cactaceae</taxon>
        <taxon>Cactoideae</taxon>
        <taxon>Echinocereeae</taxon>
        <taxon>Carnegiea</taxon>
    </lineage>
</organism>
<dbReference type="EMBL" id="JAKOGI010000546">
    <property type="protein sequence ID" value="KAJ8433366.1"/>
    <property type="molecule type" value="Genomic_DNA"/>
</dbReference>
<reference evidence="2" key="1">
    <citation type="submission" date="2022-04" db="EMBL/GenBank/DDBJ databases">
        <title>Carnegiea gigantea Genome sequencing and assembly v2.</title>
        <authorList>
            <person name="Copetti D."/>
            <person name="Sanderson M.J."/>
            <person name="Burquez A."/>
            <person name="Wojciechowski M.F."/>
        </authorList>
    </citation>
    <scope>NUCLEOTIDE SEQUENCE</scope>
    <source>
        <strain evidence="2">SGP5-SGP5p</strain>
        <tissue evidence="2">Aerial part</tissue>
    </source>
</reference>
<feature type="compositionally biased region" description="Polar residues" evidence="1">
    <location>
        <begin position="875"/>
        <end position="899"/>
    </location>
</feature>
<comment type="caution">
    <text evidence="2">The sequence shown here is derived from an EMBL/GenBank/DDBJ whole genome shotgun (WGS) entry which is preliminary data.</text>
</comment>
<feature type="compositionally biased region" description="Polar residues" evidence="1">
    <location>
        <begin position="920"/>
        <end position="935"/>
    </location>
</feature>
<feature type="compositionally biased region" description="Low complexity" evidence="1">
    <location>
        <begin position="1303"/>
        <end position="1313"/>
    </location>
</feature>